<evidence type="ECO:0000313" key="2">
    <source>
        <dbReference type="EMBL" id="KAF3169929.1"/>
    </source>
</evidence>
<sequence>MQANLGLNTTHNTPDSITNSSDNTTILSGALDLSGTGFGYNGYNTVFDAITDFLALFGLEGAGYSDGGDDSGCDSAVWDWSGGDEGGGGEEGEEDCGELHFEGWFVFLMDTGVVT</sequence>
<evidence type="ECO:0000313" key="3">
    <source>
        <dbReference type="Proteomes" id="UP000479691"/>
    </source>
</evidence>
<organism evidence="2 3">
    <name type="scientific">Orbilia oligospora</name>
    <name type="common">Nematode-trapping fungus</name>
    <name type="synonym">Arthrobotrys oligospora</name>
    <dbReference type="NCBI Taxonomy" id="2813651"/>
    <lineage>
        <taxon>Eukaryota</taxon>
        <taxon>Fungi</taxon>
        <taxon>Dikarya</taxon>
        <taxon>Ascomycota</taxon>
        <taxon>Pezizomycotina</taxon>
        <taxon>Orbiliomycetes</taxon>
        <taxon>Orbiliales</taxon>
        <taxon>Orbiliaceae</taxon>
        <taxon>Orbilia</taxon>
    </lineage>
</organism>
<dbReference type="AlphaFoldDB" id="A0A7C8PFA3"/>
<evidence type="ECO:0000256" key="1">
    <source>
        <dbReference type="SAM" id="MobiDB-lite"/>
    </source>
</evidence>
<comment type="caution">
    <text evidence="2">The sequence shown here is derived from an EMBL/GenBank/DDBJ whole genome shotgun (WGS) entry which is preliminary data.</text>
</comment>
<protein>
    <submittedName>
        <fullName evidence="2">Uncharacterized protein</fullName>
    </submittedName>
</protein>
<gene>
    <name evidence="2" type="ORF">TWF788_010330</name>
</gene>
<proteinExistence type="predicted"/>
<dbReference type="EMBL" id="JAABOE010000077">
    <property type="protein sequence ID" value="KAF3169929.1"/>
    <property type="molecule type" value="Genomic_DNA"/>
</dbReference>
<dbReference type="Proteomes" id="UP000479691">
    <property type="component" value="Unassembled WGS sequence"/>
</dbReference>
<feature type="region of interest" description="Disordered" evidence="1">
    <location>
        <begin position="75"/>
        <end position="95"/>
    </location>
</feature>
<name>A0A7C8PFA3_ORBOL</name>
<accession>A0A7C8PFA3</accession>
<reference evidence="2 3" key="1">
    <citation type="submission" date="2019-06" db="EMBL/GenBank/DDBJ databases">
        <authorList>
            <person name="Palmer J.M."/>
        </authorList>
    </citation>
    <scope>NUCLEOTIDE SEQUENCE [LARGE SCALE GENOMIC DNA]</scope>
    <source>
        <strain evidence="2 3">TWF788</strain>
    </source>
</reference>